<accession>A0AAW1XVG0</accession>
<protein>
    <recommendedName>
        <fullName evidence="6">Pentatricopeptide repeat-containing protein</fullName>
    </recommendedName>
</protein>
<gene>
    <name evidence="4" type="ORF">M0R45_017409</name>
</gene>
<name>A0AAW1XVG0_RUBAR</name>
<dbReference type="Gene3D" id="1.25.40.10">
    <property type="entry name" value="Tetratricopeptide repeat domain"/>
    <property type="match status" value="3"/>
</dbReference>
<proteinExistence type="inferred from homology"/>
<evidence type="ECO:0000256" key="2">
    <source>
        <dbReference type="ARBA" id="ARBA00022737"/>
    </source>
</evidence>
<reference evidence="4 5" key="1">
    <citation type="journal article" date="2023" name="G3 (Bethesda)">
        <title>A chromosome-length genome assembly and annotation of blackberry (Rubus argutus, cv. 'Hillquist').</title>
        <authorList>
            <person name="Bruna T."/>
            <person name="Aryal R."/>
            <person name="Dudchenko O."/>
            <person name="Sargent D.J."/>
            <person name="Mead D."/>
            <person name="Buti M."/>
            <person name="Cavallini A."/>
            <person name="Hytonen T."/>
            <person name="Andres J."/>
            <person name="Pham M."/>
            <person name="Weisz D."/>
            <person name="Mascagni F."/>
            <person name="Usai G."/>
            <person name="Natali L."/>
            <person name="Bassil N."/>
            <person name="Fernandez G.E."/>
            <person name="Lomsadze A."/>
            <person name="Armour M."/>
            <person name="Olukolu B."/>
            <person name="Poorten T."/>
            <person name="Britton C."/>
            <person name="Davik J."/>
            <person name="Ashrafi H."/>
            <person name="Aiden E.L."/>
            <person name="Borodovsky M."/>
            <person name="Worthington M."/>
        </authorList>
    </citation>
    <scope>NUCLEOTIDE SEQUENCE [LARGE SCALE GENOMIC DNA]</scope>
    <source>
        <strain evidence="4">PI 553951</strain>
    </source>
</reference>
<feature type="repeat" description="PPR" evidence="3">
    <location>
        <begin position="187"/>
        <end position="221"/>
    </location>
</feature>
<comment type="caution">
    <text evidence="4">The sequence shown here is derived from an EMBL/GenBank/DDBJ whole genome shotgun (WGS) entry which is preliminary data.</text>
</comment>
<feature type="repeat" description="PPR" evidence="3">
    <location>
        <begin position="327"/>
        <end position="361"/>
    </location>
</feature>
<dbReference type="NCBIfam" id="TIGR00756">
    <property type="entry name" value="PPR"/>
    <property type="match status" value="7"/>
</dbReference>
<feature type="repeat" description="PPR" evidence="3">
    <location>
        <begin position="292"/>
        <end position="326"/>
    </location>
</feature>
<dbReference type="AlphaFoldDB" id="A0AAW1XVG0"/>
<organism evidence="4 5">
    <name type="scientific">Rubus argutus</name>
    <name type="common">Southern blackberry</name>
    <dbReference type="NCBI Taxonomy" id="59490"/>
    <lineage>
        <taxon>Eukaryota</taxon>
        <taxon>Viridiplantae</taxon>
        <taxon>Streptophyta</taxon>
        <taxon>Embryophyta</taxon>
        <taxon>Tracheophyta</taxon>
        <taxon>Spermatophyta</taxon>
        <taxon>Magnoliopsida</taxon>
        <taxon>eudicotyledons</taxon>
        <taxon>Gunneridae</taxon>
        <taxon>Pentapetalae</taxon>
        <taxon>rosids</taxon>
        <taxon>fabids</taxon>
        <taxon>Rosales</taxon>
        <taxon>Rosaceae</taxon>
        <taxon>Rosoideae</taxon>
        <taxon>Rosoideae incertae sedis</taxon>
        <taxon>Rubus</taxon>
    </lineage>
</organism>
<evidence type="ECO:0000256" key="3">
    <source>
        <dbReference type="PROSITE-ProRule" id="PRU00708"/>
    </source>
</evidence>
<dbReference type="EMBL" id="JBEDUW010000003">
    <property type="protein sequence ID" value="KAK9940767.1"/>
    <property type="molecule type" value="Genomic_DNA"/>
</dbReference>
<feature type="repeat" description="PPR" evidence="3">
    <location>
        <begin position="222"/>
        <end position="256"/>
    </location>
</feature>
<dbReference type="Proteomes" id="UP001457282">
    <property type="component" value="Unassembled WGS sequence"/>
</dbReference>
<dbReference type="PANTHER" id="PTHR47941">
    <property type="entry name" value="PENTATRICOPEPTIDE REPEAT-CONTAINING PROTEIN 3, MITOCHONDRIAL"/>
    <property type="match status" value="1"/>
</dbReference>
<keyword evidence="2" id="KW-0677">Repeat</keyword>
<comment type="similarity">
    <text evidence="1">Belongs to the PPR family. P subfamily.</text>
</comment>
<evidence type="ECO:0000313" key="4">
    <source>
        <dbReference type="EMBL" id="KAK9940767.1"/>
    </source>
</evidence>
<evidence type="ECO:0000256" key="1">
    <source>
        <dbReference type="ARBA" id="ARBA00007626"/>
    </source>
</evidence>
<feature type="repeat" description="PPR" evidence="3">
    <location>
        <begin position="362"/>
        <end position="396"/>
    </location>
</feature>
<dbReference type="InterPro" id="IPR002885">
    <property type="entry name" value="PPR_rpt"/>
</dbReference>
<dbReference type="SUPFAM" id="SSF81901">
    <property type="entry name" value="HCP-like"/>
    <property type="match status" value="1"/>
</dbReference>
<feature type="repeat" description="PPR" evidence="3">
    <location>
        <begin position="151"/>
        <end position="185"/>
    </location>
</feature>
<dbReference type="PROSITE" id="PS51375">
    <property type="entry name" value="PPR"/>
    <property type="match status" value="7"/>
</dbReference>
<sequence>MMRTATSSYSYSNCSSSSRRGMYCLHSPLIVVVNKYLAFFHSSKSTNLVRVRDPPSNPKVTTLESALKVFDEMLHRRPLPSVVRFTQILGQLAKLKHYSAVITLRKQMGLIGIGHDVCTLNIIINCYCHLNQIRFSISVLAHFFNLGLQPTVPTFNTLINSYILENRVAEAARLFGQMMEGGHCKPNEVTFNTLIKGFCMMGNNSAAIQLLGKMEETGCKPDIVSYNTIIDSLSKDTLVVDALNLLSEMISNGIAPNVITYTSLIHGVCKLGKWKEGARLLNEMANQNIFPDIYTFNVLVDALSKEGMVVEAKSVVEMMIKKDIEHDIFTFNSLMDGYCLRGEMDEAKKVFDVMVRKGSMVNVRCFNRLINGYCKHKKIDEAKKVFQEMYRGELVPDTITLPLLLKVFAKQGEYKKQRSCSLRCKIVANFQMFEHTLLYLMAYVITNNFVLQENCLERWKAISWN</sequence>
<dbReference type="Pfam" id="PF12854">
    <property type="entry name" value="PPR_1"/>
    <property type="match status" value="2"/>
</dbReference>
<dbReference type="Pfam" id="PF13041">
    <property type="entry name" value="PPR_2"/>
    <property type="match status" value="3"/>
</dbReference>
<evidence type="ECO:0008006" key="6">
    <source>
        <dbReference type="Google" id="ProtNLM"/>
    </source>
</evidence>
<dbReference type="InterPro" id="IPR011990">
    <property type="entry name" value="TPR-like_helical_dom_sf"/>
</dbReference>
<feature type="repeat" description="PPR" evidence="3">
    <location>
        <begin position="257"/>
        <end position="291"/>
    </location>
</feature>
<evidence type="ECO:0000313" key="5">
    <source>
        <dbReference type="Proteomes" id="UP001457282"/>
    </source>
</evidence>
<keyword evidence="5" id="KW-1185">Reference proteome</keyword>